<comment type="caution">
    <text evidence="2">The sequence shown here is derived from an EMBL/GenBank/DDBJ whole genome shotgun (WGS) entry which is preliminary data.</text>
</comment>
<feature type="domain" description="ATPase AAA-type core" evidence="1">
    <location>
        <begin position="46"/>
        <end position="143"/>
    </location>
</feature>
<dbReference type="InterPro" id="IPR027417">
    <property type="entry name" value="P-loop_NTPase"/>
</dbReference>
<dbReference type="InterPro" id="IPR003959">
    <property type="entry name" value="ATPase_AAA_core"/>
</dbReference>
<evidence type="ECO:0000259" key="1">
    <source>
        <dbReference type="Pfam" id="PF13304"/>
    </source>
</evidence>
<organism evidence="2 3">
    <name type="scientific">Porcincola intestinalis</name>
    <dbReference type="NCBI Taxonomy" id="2606632"/>
    <lineage>
        <taxon>Bacteria</taxon>
        <taxon>Bacillati</taxon>
        <taxon>Bacillota</taxon>
        <taxon>Clostridia</taxon>
        <taxon>Lachnospirales</taxon>
        <taxon>Lachnospiraceae</taxon>
        <taxon>Porcincola</taxon>
    </lineage>
</organism>
<accession>A0A6L5X4A5</accession>
<name>A0A6L5X4A5_9FIRM</name>
<dbReference type="PANTHER" id="PTHR40396:SF1">
    <property type="entry name" value="ATPASE AAA-TYPE CORE DOMAIN-CONTAINING PROTEIN"/>
    <property type="match status" value="1"/>
</dbReference>
<keyword evidence="2" id="KW-0547">Nucleotide-binding</keyword>
<dbReference type="GO" id="GO:0016887">
    <property type="term" value="F:ATP hydrolysis activity"/>
    <property type="evidence" value="ECO:0007669"/>
    <property type="project" value="InterPro"/>
</dbReference>
<dbReference type="SUPFAM" id="SSF52540">
    <property type="entry name" value="P-loop containing nucleoside triphosphate hydrolases"/>
    <property type="match status" value="1"/>
</dbReference>
<dbReference type="AlphaFoldDB" id="A0A6L5X4A5"/>
<dbReference type="EMBL" id="VULZ01000004">
    <property type="protein sequence ID" value="MSS14445.1"/>
    <property type="molecule type" value="Genomic_DNA"/>
</dbReference>
<reference evidence="2 3" key="1">
    <citation type="submission" date="2019-08" db="EMBL/GenBank/DDBJ databases">
        <title>In-depth cultivation of the pig gut microbiome towards novel bacterial diversity and tailored functional studies.</title>
        <authorList>
            <person name="Wylensek D."/>
            <person name="Hitch T.C.A."/>
            <person name="Clavel T."/>
        </authorList>
    </citation>
    <scope>NUCLEOTIDE SEQUENCE [LARGE SCALE GENOMIC DNA]</scope>
    <source>
        <strain evidence="2 3">Oil+RF-744-WCA-WT-11</strain>
    </source>
</reference>
<protein>
    <submittedName>
        <fullName evidence="2">ATP-binding protein</fullName>
    </submittedName>
</protein>
<dbReference type="PANTHER" id="PTHR40396">
    <property type="entry name" value="ATPASE-LIKE PROTEIN"/>
    <property type="match status" value="1"/>
</dbReference>
<dbReference type="RefSeq" id="WP_154524225.1">
    <property type="nucleotide sequence ID" value="NZ_VULZ01000004.1"/>
</dbReference>
<dbReference type="Gene3D" id="3.40.50.300">
    <property type="entry name" value="P-loop containing nucleotide triphosphate hydrolases"/>
    <property type="match status" value="1"/>
</dbReference>
<evidence type="ECO:0000313" key="2">
    <source>
        <dbReference type="EMBL" id="MSS14445.1"/>
    </source>
</evidence>
<gene>
    <name evidence="2" type="ORF">FYJ35_05215</name>
</gene>
<evidence type="ECO:0000313" key="3">
    <source>
        <dbReference type="Proteomes" id="UP000481852"/>
    </source>
</evidence>
<keyword evidence="2" id="KW-0067">ATP-binding</keyword>
<keyword evidence="3" id="KW-1185">Reference proteome</keyword>
<feature type="domain" description="ATPase AAA-type core" evidence="1">
    <location>
        <begin position="287"/>
        <end position="365"/>
    </location>
</feature>
<proteinExistence type="predicted"/>
<dbReference type="Pfam" id="PF13304">
    <property type="entry name" value="AAA_21"/>
    <property type="match status" value="2"/>
</dbReference>
<sequence length="429" mass="48848">MLIQFTVSNFASIRDEVTLSMLADRDTEHEDTLVPFRKARILPNIVIYGANAAGKTNVIRALAAAIMTIRESNGRQVTDSLNRMIPFVFDEKKRTEPSRFDFLFTVGDVKYSYGFSADKDRVYEEYLYAYYSAKPSMIFERTEVSKYQFVQTDRHKFYGYAEKNTVNKLLLATATAWNCKKTEIAYRWFAEGIDVYNSGTLESMMTPILANDPNGSLQKYVTSMLHIADINVSGYTVQASDFTSEDLKKIPIIGELNLMQQITDGKAGTLKKYEITTEHVIEGPEGKKRYSLPFRMESEGTRRFVYISPIVKAAIESGKTVIIDEIDASLHPFLVDYILGIFSDREQNPNGAQLIVTTQDVSLLSLNRFRRDQIYFVEKDNKTGVTDLYSLDEFAPRKNADIRRGYLQGRYGAIPAIGDGMVRRIRFTL</sequence>
<dbReference type="GO" id="GO:0005524">
    <property type="term" value="F:ATP binding"/>
    <property type="evidence" value="ECO:0007669"/>
    <property type="project" value="UniProtKB-KW"/>
</dbReference>
<dbReference type="Proteomes" id="UP000481852">
    <property type="component" value="Unassembled WGS sequence"/>
</dbReference>